<proteinExistence type="inferred from homology"/>
<feature type="compositionally biased region" description="Basic and acidic residues" evidence="3">
    <location>
        <begin position="551"/>
        <end position="560"/>
    </location>
</feature>
<feature type="compositionally biased region" description="Polar residues" evidence="3">
    <location>
        <begin position="792"/>
        <end position="802"/>
    </location>
</feature>
<dbReference type="FunFam" id="3.40.50.300:FF:001227">
    <property type="entry name" value="Dephospho-CoA kinase CAB5"/>
    <property type="match status" value="1"/>
</dbReference>
<dbReference type="Gene3D" id="3.40.50.300">
    <property type="entry name" value="P-loop containing nucleotide triphosphate hydrolases"/>
    <property type="match status" value="1"/>
</dbReference>
<sequence>MREIAPRALADTMLLIGLTGSIATGKSTVSSLLSSPPHSLPIVDADILARKVVEPGTSGYNAIVKYFGPTTPDLLVETSDSMPDSGPDGKGRPLNRPALGKRVFGDSDERKKDRAVLNGIVHPAVRKEMFKSVLGCYLRGHWAVVLDIPLLFESGLDRFCGVTVVVAVSEADTQMSRLMARDAHLSREDAENRVLSQTDVRVKAKRCEARGEGKGVVLWNDGPREELAKSLEEEIAKMHKASPEWWSWALLGCPPLALVVAAWRFWQNVQINKHWEASQGAEVKGKLVPAQPQQRKVVKVEVTTDDETEEDSLKVTYPRTGRASRPQQPDVVVKKVRFEDVPKKSALKKSTSSATESDSNVSSKDATTEGETSDAASEQTSESKKNGKATSASSSEADSSSEASSGCAKCALRRKRASNGAKDGEKQCASDSEGSQSSTNSGLKGKKHSKQAKTTKNGEAATNDKSDASEADDEASDSSKATEKAGVSAKKGNDKNKQPKDKKGSDNKNQKSPKKQDSGRANKQAASDAGQKETAKESEKASGNKKKAGKQRIDDKKGDYPEAYLRPHPRRPHLIEPIRAEVVQTEKVVEGPEDPPPNAYYDAAHGVLRVYHGPVYGNHFSQPLYPRRDASGRPLPIGMPHPTQNPYYYGFNQAQPQQGDGNEPITQGMPVPAWGAMCPPPGYMGYSGVSPYGPWQYDANVHANANATNNAPVEVNSGGTKGVFSLVAENNGSSSSAFKDKDGQNNVAPGSIKDLRGRDNPYIPKLARSPFSTYGSRVPSNASHASGAPGPNNVTNPTVSGNEGTGDAGTGQPSEGAWGNNAQSNGSWNGQSQQQDQWGSNDNQDKGWDTQRANDANDSGKDGGWGACNGGNGEANGGGTWGDTGNSSSNAQGGWDNGDTNADNNAGGWDTNGQATEAATAQPSQWGDSGGTDNSASSVVHTNNVMPGSMPGSWDAPVNTPAWGDPSMAASTNGQVDAPGW</sequence>
<feature type="compositionally biased region" description="Low complexity" evidence="3">
    <location>
        <begin position="818"/>
        <end position="842"/>
    </location>
</feature>
<reference evidence="4" key="1">
    <citation type="submission" date="2023-01" db="EMBL/GenBank/DDBJ databases">
        <title>The growth and conidiation of Purpureocillium lavendulum are regulated by nitrogen source and histone H3K14 acetylation.</title>
        <authorList>
            <person name="Tang P."/>
            <person name="Han J."/>
            <person name="Zhang C."/>
            <person name="Tang P."/>
            <person name="Qi F."/>
            <person name="Zhang K."/>
            <person name="Liang L."/>
        </authorList>
    </citation>
    <scope>NUCLEOTIDE SEQUENCE</scope>
    <source>
        <strain evidence="4">YMF1.00683</strain>
    </source>
</reference>
<feature type="compositionally biased region" description="Polar residues" evidence="3">
    <location>
        <begin position="429"/>
        <end position="442"/>
    </location>
</feature>
<feature type="compositionally biased region" description="Basic and acidic residues" evidence="3">
    <location>
        <begin position="491"/>
        <end position="520"/>
    </location>
</feature>
<feature type="compositionally biased region" description="Low complexity" evidence="3">
    <location>
        <begin position="893"/>
        <end position="909"/>
    </location>
</feature>
<feature type="compositionally biased region" description="Basic and acidic residues" evidence="3">
    <location>
        <begin position="332"/>
        <end position="343"/>
    </location>
</feature>
<dbReference type="GO" id="GO:0015937">
    <property type="term" value="P:coenzyme A biosynthetic process"/>
    <property type="evidence" value="ECO:0007669"/>
    <property type="project" value="InterPro"/>
</dbReference>
<keyword evidence="2" id="KW-0067">ATP-binding</keyword>
<dbReference type="InterPro" id="IPR001977">
    <property type="entry name" value="Depp_CoAkinase"/>
</dbReference>
<feature type="compositionally biased region" description="Polar residues" evidence="3">
    <location>
        <begin position="770"/>
        <end position="784"/>
    </location>
</feature>
<feature type="region of interest" description="Disordered" evidence="3">
    <location>
        <begin position="78"/>
        <end position="101"/>
    </location>
</feature>
<dbReference type="HAMAP" id="MF_00376">
    <property type="entry name" value="Dephospho_CoA_kinase"/>
    <property type="match status" value="1"/>
</dbReference>
<dbReference type="InterPro" id="IPR027417">
    <property type="entry name" value="P-loop_NTPase"/>
</dbReference>
<feature type="compositionally biased region" description="Polar residues" evidence="3">
    <location>
        <begin position="911"/>
        <end position="946"/>
    </location>
</feature>
<dbReference type="PANTHER" id="PTHR10695">
    <property type="entry name" value="DEPHOSPHO-COA KINASE-RELATED"/>
    <property type="match status" value="1"/>
</dbReference>
<dbReference type="Proteomes" id="UP001163105">
    <property type="component" value="Unassembled WGS sequence"/>
</dbReference>
<dbReference type="GO" id="GO:0004140">
    <property type="term" value="F:dephospho-CoA kinase activity"/>
    <property type="evidence" value="ECO:0007669"/>
    <property type="project" value="InterPro"/>
</dbReference>
<dbReference type="PANTHER" id="PTHR10695:SF46">
    <property type="entry name" value="BIFUNCTIONAL COENZYME A SYNTHASE-RELATED"/>
    <property type="match status" value="1"/>
</dbReference>
<feature type="compositionally biased region" description="Basic residues" evidence="3">
    <location>
        <begin position="444"/>
        <end position="453"/>
    </location>
</feature>
<evidence type="ECO:0000313" key="4">
    <source>
        <dbReference type="EMBL" id="KAJ6444804.1"/>
    </source>
</evidence>
<evidence type="ECO:0000256" key="1">
    <source>
        <dbReference type="ARBA" id="ARBA00022741"/>
    </source>
</evidence>
<dbReference type="CDD" id="cd02022">
    <property type="entry name" value="DPCK"/>
    <property type="match status" value="1"/>
</dbReference>
<accession>A0AB34FZU5</accession>
<feature type="compositionally biased region" description="Polar residues" evidence="3">
    <location>
        <begin position="356"/>
        <end position="365"/>
    </location>
</feature>
<name>A0AB34FZU5_9HYPO</name>
<evidence type="ECO:0000256" key="3">
    <source>
        <dbReference type="SAM" id="MobiDB-lite"/>
    </source>
</evidence>
<dbReference type="Pfam" id="PF01121">
    <property type="entry name" value="CoaE"/>
    <property type="match status" value="1"/>
</dbReference>
<organism evidence="4 5">
    <name type="scientific">Purpureocillium lavendulum</name>
    <dbReference type="NCBI Taxonomy" id="1247861"/>
    <lineage>
        <taxon>Eukaryota</taxon>
        <taxon>Fungi</taxon>
        <taxon>Dikarya</taxon>
        <taxon>Ascomycota</taxon>
        <taxon>Pezizomycotina</taxon>
        <taxon>Sordariomycetes</taxon>
        <taxon>Hypocreomycetidae</taxon>
        <taxon>Hypocreales</taxon>
        <taxon>Ophiocordycipitaceae</taxon>
        <taxon>Purpureocillium</taxon>
    </lineage>
</organism>
<gene>
    <name evidence="4" type="ORF">O9K51_03204</name>
</gene>
<dbReference type="GO" id="GO:0005524">
    <property type="term" value="F:ATP binding"/>
    <property type="evidence" value="ECO:0007669"/>
    <property type="project" value="UniProtKB-KW"/>
</dbReference>
<evidence type="ECO:0000256" key="2">
    <source>
        <dbReference type="ARBA" id="ARBA00022840"/>
    </source>
</evidence>
<dbReference type="SUPFAM" id="SSF52540">
    <property type="entry name" value="P-loop containing nucleoside triphosphate hydrolases"/>
    <property type="match status" value="1"/>
</dbReference>
<feature type="compositionally biased region" description="Gly residues" evidence="3">
    <location>
        <begin position="862"/>
        <end position="882"/>
    </location>
</feature>
<dbReference type="NCBIfam" id="TIGR00152">
    <property type="entry name" value="dephospho-CoA kinase"/>
    <property type="match status" value="1"/>
</dbReference>
<evidence type="ECO:0000313" key="5">
    <source>
        <dbReference type="Proteomes" id="UP001163105"/>
    </source>
</evidence>
<dbReference type="AlphaFoldDB" id="A0AB34FZU5"/>
<comment type="caution">
    <text evidence="4">The sequence shown here is derived from an EMBL/GenBank/DDBJ whole genome shotgun (WGS) entry which is preliminary data.</text>
</comment>
<feature type="region of interest" description="Disordered" evidence="3">
    <location>
        <begin position="734"/>
        <end position="981"/>
    </location>
</feature>
<dbReference type="PROSITE" id="PS51219">
    <property type="entry name" value="DPCK"/>
    <property type="match status" value="1"/>
</dbReference>
<keyword evidence="1" id="KW-0547">Nucleotide-binding</keyword>
<keyword evidence="5" id="KW-1185">Reference proteome</keyword>
<dbReference type="EMBL" id="JAQHRD010000002">
    <property type="protein sequence ID" value="KAJ6444804.1"/>
    <property type="molecule type" value="Genomic_DNA"/>
</dbReference>
<protein>
    <submittedName>
        <fullName evidence="4">Anthranilate synthase component II</fullName>
    </submittedName>
</protein>
<feature type="compositionally biased region" description="Low complexity" evidence="3">
    <location>
        <begin position="391"/>
        <end position="405"/>
    </location>
</feature>
<feature type="region of interest" description="Disordered" evidence="3">
    <location>
        <begin position="298"/>
        <end position="577"/>
    </location>
</feature>
<feature type="compositionally biased region" description="Basic and acidic residues" evidence="3">
    <location>
        <begin position="530"/>
        <end position="542"/>
    </location>
</feature>